<dbReference type="AlphaFoldDB" id="A0A3M7DGD2"/>
<feature type="region of interest" description="Disordered" evidence="1">
    <location>
        <begin position="109"/>
        <end position="151"/>
    </location>
</feature>
<dbReference type="GO" id="GO:0016787">
    <property type="term" value="F:hydrolase activity"/>
    <property type="evidence" value="ECO:0007669"/>
    <property type="project" value="InterPro"/>
</dbReference>
<dbReference type="InterPro" id="IPR003140">
    <property type="entry name" value="PLipase/COase/thioEstase"/>
</dbReference>
<dbReference type="OrthoDB" id="2498029at2759"/>
<gene>
    <name evidence="3" type="ORF">D0863_10761</name>
</gene>
<sequence length="288" mass="31252">MVGESSLSARSPTPENDHRPRPNQDDENLKHASKATATAHQTRRELRHSKGLEIKVPSAGSPSSTTAFIHTPQNYYREQAEGREKTATILVSSSEGGVLGPSSISLSLADKARESQPRHHPSLRRLDHRFPAPNYPLRRGRSGGDEGPPEQGYAVARGLGSFGGATVFTAAAQDPRIVGCATIASQSGETDGVEEMARRALPVLLIHGTEDAVLDADCSRRLCERYRNASRGGEGEMAVFEGDDHQLSHKGLKAEEVLGDFVMRLAGEEVGDEERMLWLQAQLRDVAK</sequence>
<evidence type="ECO:0000256" key="1">
    <source>
        <dbReference type="SAM" id="MobiDB-lite"/>
    </source>
</evidence>
<dbReference type="SUPFAM" id="SSF53474">
    <property type="entry name" value="alpha/beta-Hydrolases"/>
    <property type="match status" value="1"/>
</dbReference>
<dbReference type="Gene3D" id="3.40.50.1820">
    <property type="entry name" value="alpha/beta hydrolase"/>
    <property type="match status" value="1"/>
</dbReference>
<name>A0A3M7DGD2_HORWE</name>
<accession>A0A3M7DGD2</accession>
<feature type="region of interest" description="Disordered" evidence="1">
    <location>
        <begin position="1"/>
        <end position="68"/>
    </location>
</feature>
<feature type="compositionally biased region" description="Polar residues" evidence="1">
    <location>
        <begin position="1"/>
        <end position="14"/>
    </location>
</feature>
<feature type="compositionally biased region" description="Basic and acidic residues" evidence="1">
    <location>
        <begin position="42"/>
        <end position="53"/>
    </location>
</feature>
<evidence type="ECO:0000259" key="2">
    <source>
        <dbReference type="Pfam" id="PF02230"/>
    </source>
</evidence>
<evidence type="ECO:0000313" key="3">
    <source>
        <dbReference type="EMBL" id="RMY63026.1"/>
    </source>
</evidence>
<evidence type="ECO:0000313" key="4">
    <source>
        <dbReference type="Proteomes" id="UP000269276"/>
    </source>
</evidence>
<organism evidence="3 4">
    <name type="scientific">Hortaea werneckii</name>
    <name type="common">Black yeast</name>
    <name type="synonym">Cladosporium werneckii</name>
    <dbReference type="NCBI Taxonomy" id="91943"/>
    <lineage>
        <taxon>Eukaryota</taxon>
        <taxon>Fungi</taxon>
        <taxon>Dikarya</taxon>
        <taxon>Ascomycota</taxon>
        <taxon>Pezizomycotina</taxon>
        <taxon>Dothideomycetes</taxon>
        <taxon>Dothideomycetidae</taxon>
        <taxon>Mycosphaerellales</taxon>
        <taxon>Teratosphaeriaceae</taxon>
        <taxon>Hortaea</taxon>
    </lineage>
</organism>
<protein>
    <recommendedName>
        <fullName evidence="2">Phospholipase/carboxylesterase/thioesterase domain-containing protein</fullName>
    </recommendedName>
</protein>
<comment type="caution">
    <text evidence="3">The sequence shown here is derived from an EMBL/GenBank/DDBJ whole genome shotgun (WGS) entry which is preliminary data.</text>
</comment>
<feature type="domain" description="Phospholipase/carboxylesterase/thioesterase" evidence="2">
    <location>
        <begin position="171"/>
        <end position="253"/>
    </location>
</feature>
<dbReference type="Pfam" id="PF02230">
    <property type="entry name" value="Abhydrolase_2"/>
    <property type="match status" value="1"/>
</dbReference>
<dbReference type="Proteomes" id="UP000269276">
    <property type="component" value="Unassembled WGS sequence"/>
</dbReference>
<dbReference type="EMBL" id="QWIP01000481">
    <property type="protein sequence ID" value="RMY63026.1"/>
    <property type="molecule type" value="Genomic_DNA"/>
</dbReference>
<dbReference type="VEuPathDB" id="FungiDB:BTJ68_05765"/>
<reference evidence="3 4" key="1">
    <citation type="journal article" date="2018" name="BMC Genomics">
        <title>Genomic evidence for intraspecific hybridization in a clonal and extremely halotolerant yeast.</title>
        <authorList>
            <person name="Gostincar C."/>
            <person name="Stajich J.E."/>
            <person name="Zupancic J."/>
            <person name="Zalar P."/>
            <person name="Gunde-Cimerman N."/>
        </authorList>
    </citation>
    <scope>NUCLEOTIDE SEQUENCE [LARGE SCALE GENOMIC DNA]</scope>
    <source>
        <strain evidence="3 4">EXF-2682</strain>
    </source>
</reference>
<proteinExistence type="predicted"/>
<dbReference type="InterPro" id="IPR029058">
    <property type="entry name" value="AB_hydrolase_fold"/>
</dbReference>
<feature type="compositionally biased region" description="Basic and acidic residues" evidence="1">
    <location>
        <begin position="15"/>
        <end position="30"/>
    </location>
</feature>